<proteinExistence type="inferred from homology"/>
<comment type="similarity">
    <text evidence="1">Belongs to the glycosyltransferase 2 family.</text>
</comment>
<organism evidence="5 6">
    <name type="scientific">Luteimonas viscosa</name>
    <dbReference type="NCBI Taxonomy" id="1132694"/>
    <lineage>
        <taxon>Bacteria</taxon>
        <taxon>Pseudomonadati</taxon>
        <taxon>Pseudomonadota</taxon>
        <taxon>Gammaproteobacteria</taxon>
        <taxon>Lysobacterales</taxon>
        <taxon>Lysobacteraceae</taxon>
        <taxon>Luteimonas</taxon>
    </lineage>
</organism>
<comment type="caution">
    <text evidence="5">The sequence shown here is derived from an EMBL/GenBank/DDBJ whole genome shotgun (WGS) entry which is preliminary data.</text>
</comment>
<evidence type="ECO:0000256" key="4">
    <source>
        <dbReference type="SAM" id="Phobius"/>
    </source>
</evidence>
<keyword evidence="2" id="KW-0328">Glycosyltransferase</keyword>
<gene>
    <name evidence="5" type="ORF">FZO89_15175</name>
</gene>
<dbReference type="OrthoDB" id="9766971at2"/>
<dbReference type="Gene3D" id="3.90.550.10">
    <property type="entry name" value="Spore Coat Polysaccharide Biosynthesis Protein SpsA, Chain A"/>
    <property type="match status" value="1"/>
</dbReference>
<dbReference type="InterPro" id="IPR029044">
    <property type="entry name" value="Nucleotide-diphossugar_trans"/>
</dbReference>
<dbReference type="AlphaFoldDB" id="A0A5D4XG47"/>
<feature type="transmembrane region" description="Helical" evidence="4">
    <location>
        <begin position="260"/>
        <end position="278"/>
    </location>
</feature>
<evidence type="ECO:0000313" key="5">
    <source>
        <dbReference type="EMBL" id="TYT23588.1"/>
    </source>
</evidence>
<accession>A0A5D4XG47</accession>
<dbReference type="Proteomes" id="UP000324973">
    <property type="component" value="Unassembled WGS sequence"/>
</dbReference>
<feature type="transmembrane region" description="Helical" evidence="4">
    <location>
        <begin position="315"/>
        <end position="333"/>
    </location>
</feature>
<name>A0A5D4XG47_9GAMM</name>
<feature type="transmembrane region" description="Helical" evidence="4">
    <location>
        <begin position="290"/>
        <end position="309"/>
    </location>
</feature>
<dbReference type="GO" id="GO:0016757">
    <property type="term" value="F:glycosyltransferase activity"/>
    <property type="evidence" value="ECO:0007669"/>
    <property type="project" value="UniProtKB-KW"/>
</dbReference>
<feature type="transmembrane region" description="Helical" evidence="4">
    <location>
        <begin position="345"/>
        <end position="366"/>
    </location>
</feature>
<dbReference type="PANTHER" id="PTHR43630">
    <property type="entry name" value="POLY-BETA-1,6-N-ACETYL-D-GLUCOSAMINE SYNTHASE"/>
    <property type="match status" value="1"/>
</dbReference>
<dbReference type="SUPFAM" id="SSF53448">
    <property type="entry name" value="Nucleotide-diphospho-sugar transferases"/>
    <property type="match status" value="1"/>
</dbReference>
<protein>
    <submittedName>
        <fullName evidence="5">Glycosyltransferase family 2 protein</fullName>
    </submittedName>
</protein>
<dbReference type="RefSeq" id="WP_149104284.1">
    <property type="nucleotide sequence ID" value="NZ_VTFT01000002.1"/>
</dbReference>
<dbReference type="CDD" id="cd06439">
    <property type="entry name" value="CESA_like_1"/>
    <property type="match status" value="1"/>
</dbReference>
<reference evidence="5 6" key="1">
    <citation type="submission" date="2019-08" db="EMBL/GenBank/DDBJ databases">
        <title>Luteimonas viscosus sp. nov., isolated from soil of a sunflower field.</title>
        <authorList>
            <person name="Jianli Z."/>
            <person name="Ying Z."/>
        </authorList>
    </citation>
    <scope>NUCLEOTIDE SEQUENCE [LARGE SCALE GENOMIC DNA]</scope>
    <source>
        <strain evidence="5 6">XBU10</strain>
    </source>
</reference>
<dbReference type="EMBL" id="VTFT01000002">
    <property type="protein sequence ID" value="TYT23588.1"/>
    <property type="molecule type" value="Genomic_DNA"/>
</dbReference>
<keyword evidence="4" id="KW-0472">Membrane</keyword>
<dbReference type="PANTHER" id="PTHR43630:SF1">
    <property type="entry name" value="POLY-BETA-1,6-N-ACETYL-D-GLUCOSAMINE SYNTHASE"/>
    <property type="match status" value="1"/>
</dbReference>
<sequence length="374" mass="40330">MLAIAVFWTSALLLAYTYVGYPPLVIAVSRIRPRPIRRGDSRPPVTVVMTVHNGAADLAAKLDNLSALDYPSGRVDIIVACDGCSDASAAIARGHTASPVTVLEFGERRGKAACLNDAVAVATGELLLMVDVRQRLEPDALRRLAACLDDPAVGVAAGELRFEDPETGFAASVDAYWRYEKAIRLAESASGSAIGVSGALYAVRRALFPTLPAGTVLDDVYVPMHVLRAGHRVVLEEGAVAWDRPSHSSTQERSRKLRTLAGNFQLVALAPWLLVPGVNPAWLRFVSHKLLRLLSPWLLLAFAVASVALARSHAIYMLASIALGAFVVLLLMARLVPPMGRLLPVRLAGAFAHMNLYAAQALFAWVGNRRLHLW</sequence>
<evidence type="ECO:0000256" key="1">
    <source>
        <dbReference type="ARBA" id="ARBA00006739"/>
    </source>
</evidence>
<evidence type="ECO:0000256" key="3">
    <source>
        <dbReference type="ARBA" id="ARBA00022679"/>
    </source>
</evidence>
<dbReference type="Pfam" id="PF13641">
    <property type="entry name" value="Glyco_tranf_2_3"/>
    <property type="match status" value="1"/>
</dbReference>
<keyword evidence="4" id="KW-1133">Transmembrane helix</keyword>
<keyword evidence="4" id="KW-0812">Transmembrane</keyword>
<evidence type="ECO:0000313" key="6">
    <source>
        <dbReference type="Proteomes" id="UP000324973"/>
    </source>
</evidence>
<evidence type="ECO:0000256" key="2">
    <source>
        <dbReference type="ARBA" id="ARBA00022676"/>
    </source>
</evidence>
<keyword evidence="3 5" id="KW-0808">Transferase</keyword>
<keyword evidence="6" id="KW-1185">Reference proteome</keyword>